<feature type="non-terminal residue" evidence="2">
    <location>
        <position position="109"/>
    </location>
</feature>
<proteinExistence type="predicted"/>
<evidence type="ECO:0000313" key="2">
    <source>
        <dbReference type="EMBL" id="CAK9146898.1"/>
    </source>
</evidence>
<protein>
    <submittedName>
        <fullName evidence="2">Uncharacterized protein</fullName>
    </submittedName>
</protein>
<sequence>MPECRGVVGGMGGVNGGGGGDGVVHIRQGGSALGVGQVLGTCARSTCEVLSDLASSGQLSGIGGGQLIGVPSSKGSVSGFAFCLGKAILIAHSFLSCFVIVLTLDLIFR</sequence>
<accession>A0ABC8RPK0</accession>
<name>A0ABC8RPK0_9AQUA</name>
<keyword evidence="1" id="KW-0472">Membrane</keyword>
<evidence type="ECO:0000313" key="3">
    <source>
        <dbReference type="Proteomes" id="UP001642360"/>
    </source>
</evidence>
<organism evidence="2 3">
    <name type="scientific">Ilex paraguariensis</name>
    <name type="common">yerba mate</name>
    <dbReference type="NCBI Taxonomy" id="185542"/>
    <lineage>
        <taxon>Eukaryota</taxon>
        <taxon>Viridiplantae</taxon>
        <taxon>Streptophyta</taxon>
        <taxon>Embryophyta</taxon>
        <taxon>Tracheophyta</taxon>
        <taxon>Spermatophyta</taxon>
        <taxon>Magnoliopsida</taxon>
        <taxon>eudicotyledons</taxon>
        <taxon>Gunneridae</taxon>
        <taxon>Pentapetalae</taxon>
        <taxon>asterids</taxon>
        <taxon>campanulids</taxon>
        <taxon>Aquifoliales</taxon>
        <taxon>Aquifoliaceae</taxon>
        <taxon>Ilex</taxon>
    </lineage>
</organism>
<keyword evidence="1" id="KW-0812">Transmembrane</keyword>
<reference evidence="2 3" key="1">
    <citation type="submission" date="2024-02" db="EMBL/GenBank/DDBJ databases">
        <authorList>
            <person name="Vignale AGUSTIN F."/>
            <person name="Sosa J E."/>
            <person name="Modenutti C."/>
        </authorList>
    </citation>
    <scope>NUCLEOTIDE SEQUENCE [LARGE SCALE GENOMIC DNA]</scope>
</reference>
<comment type="caution">
    <text evidence="2">The sequence shown here is derived from an EMBL/GenBank/DDBJ whole genome shotgun (WGS) entry which is preliminary data.</text>
</comment>
<dbReference type="Proteomes" id="UP001642360">
    <property type="component" value="Unassembled WGS sequence"/>
</dbReference>
<keyword evidence="1" id="KW-1133">Transmembrane helix</keyword>
<feature type="transmembrane region" description="Helical" evidence="1">
    <location>
        <begin position="87"/>
        <end position="108"/>
    </location>
</feature>
<gene>
    <name evidence="2" type="ORF">ILEXP_LOCUS14775</name>
</gene>
<dbReference type="EMBL" id="CAUOFW020001621">
    <property type="protein sequence ID" value="CAK9146898.1"/>
    <property type="molecule type" value="Genomic_DNA"/>
</dbReference>
<dbReference type="AlphaFoldDB" id="A0ABC8RPK0"/>
<keyword evidence="3" id="KW-1185">Reference proteome</keyword>
<evidence type="ECO:0000256" key="1">
    <source>
        <dbReference type="SAM" id="Phobius"/>
    </source>
</evidence>